<organism evidence="8 9">
    <name type="scientific">Jiangella mangrovi</name>
    <dbReference type="NCBI Taxonomy" id="1524084"/>
    <lineage>
        <taxon>Bacteria</taxon>
        <taxon>Bacillati</taxon>
        <taxon>Actinomycetota</taxon>
        <taxon>Actinomycetes</taxon>
        <taxon>Jiangellales</taxon>
        <taxon>Jiangellaceae</taxon>
        <taxon>Jiangella</taxon>
    </lineage>
</organism>
<keyword evidence="6 7" id="KW-0472">Membrane</keyword>
<feature type="transmembrane region" description="Helical" evidence="7">
    <location>
        <begin position="229"/>
        <end position="247"/>
    </location>
</feature>
<dbReference type="AlphaFoldDB" id="A0A7W9GM60"/>
<keyword evidence="4 7" id="KW-0812">Transmembrane</keyword>
<feature type="transmembrane region" description="Helical" evidence="7">
    <location>
        <begin position="377"/>
        <end position="398"/>
    </location>
</feature>
<feature type="transmembrane region" description="Helical" evidence="7">
    <location>
        <begin position="470"/>
        <end position="490"/>
    </location>
</feature>
<evidence type="ECO:0000256" key="5">
    <source>
        <dbReference type="ARBA" id="ARBA00022989"/>
    </source>
</evidence>
<comment type="caution">
    <text evidence="8">The sequence shown here is derived from an EMBL/GenBank/DDBJ whole genome shotgun (WGS) entry which is preliminary data.</text>
</comment>
<name>A0A7W9GM60_9ACTN</name>
<evidence type="ECO:0000256" key="1">
    <source>
        <dbReference type="ARBA" id="ARBA00004651"/>
    </source>
</evidence>
<feature type="transmembrane region" description="Helical" evidence="7">
    <location>
        <begin position="437"/>
        <end position="458"/>
    </location>
</feature>
<feature type="transmembrane region" description="Helical" evidence="7">
    <location>
        <begin position="305"/>
        <end position="327"/>
    </location>
</feature>
<feature type="transmembrane region" description="Helical" evidence="7">
    <location>
        <begin position="171"/>
        <end position="193"/>
    </location>
</feature>
<keyword evidence="9" id="KW-1185">Reference proteome</keyword>
<sequence length="508" mass="53959">MSTADTLTSLPVIREENEHHVESGRTTRVIRGLSWTLGSQLFSRGVNVLMGIVLARILVPEDYGVFGLAILVVNILIGINDVGMTMAVVRWTGDIRTAARTAVTLSVLFSLGLYALVYAGAPAYAAYMNAPDATAMLRVLALVLVLDGVTAVPSAILIREFQQPRLARAELVTLPIGVGVTLAFAFAGAGGWSLVAGQLVGNVTMAIALVVLAGQWLRPGFDAAAARSMIVFSLPLAMTSLIEYVLLNADYFIVGRVLGTLSLGFYVLAFNVSSWPVTAVTQSIRRVSISEFASMQDSPGQLDKAFRAGFVVLVKVMLPLVMGLSLLSGPFLRLVFGHQWAPAAPVLAWLAVLGGVRVAQGLVFDVLVAVGRSMATLVVKLVWLAALVPALVAAAHYGDIKTVAMAHAAVAVLVSLPMFLLASRLVGVRLSALWPQLVRPAVAGVCAGVAATLVQLVAGSDLMRLLAGGAVLLFVYTAIAFPGLMWTWPADAGRHRRRRRRTRRAGHR</sequence>
<evidence type="ECO:0000256" key="7">
    <source>
        <dbReference type="SAM" id="Phobius"/>
    </source>
</evidence>
<feature type="transmembrane region" description="Helical" evidence="7">
    <location>
        <begin position="347"/>
        <end position="370"/>
    </location>
</feature>
<dbReference type="PANTHER" id="PTHR30250">
    <property type="entry name" value="PST FAMILY PREDICTED COLANIC ACID TRANSPORTER"/>
    <property type="match status" value="1"/>
</dbReference>
<dbReference type="Pfam" id="PF13440">
    <property type="entry name" value="Polysacc_synt_3"/>
    <property type="match status" value="1"/>
</dbReference>
<dbReference type="Proteomes" id="UP000542813">
    <property type="component" value="Unassembled WGS sequence"/>
</dbReference>
<feature type="transmembrane region" description="Helical" evidence="7">
    <location>
        <begin position="199"/>
        <end position="217"/>
    </location>
</feature>
<keyword evidence="3" id="KW-1003">Cell membrane</keyword>
<protein>
    <submittedName>
        <fullName evidence="8">PST family polysaccharide transporter</fullName>
    </submittedName>
</protein>
<dbReference type="RefSeq" id="WP_184819561.1">
    <property type="nucleotide sequence ID" value="NZ_JACHMM010000001.1"/>
</dbReference>
<evidence type="ECO:0000256" key="2">
    <source>
        <dbReference type="ARBA" id="ARBA00007430"/>
    </source>
</evidence>
<dbReference type="GO" id="GO:0005886">
    <property type="term" value="C:plasma membrane"/>
    <property type="evidence" value="ECO:0007669"/>
    <property type="project" value="UniProtKB-SubCell"/>
</dbReference>
<feature type="transmembrane region" description="Helical" evidence="7">
    <location>
        <begin position="404"/>
        <end position="425"/>
    </location>
</feature>
<reference evidence="8 9" key="1">
    <citation type="submission" date="2020-08" db="EMBL/GenBank/DDBJ databases">
        <title>Sequencing the genomes of 1000 actinobacteria strains.</title>
        <authorList>
            <person name="Klenk H.-P."/>
        </authorList>
    </citation>
    <scope>NUCLEOTIDE SEQUENCE [LARGE SCALE GENOMIC DNA]</scope>
    <source>
        <strain evidence="8 9">DSM 102122</strain>
    </source>
</reference>
<comment type="similarity">
    <text evidence="2">Belongs to the polysaccharide synthase family.</text>
</comment>
<evidence type="ECO:0000313" key="9">
    <source>
        <dbReference type="Proteomes" id="UP000542813"/>
    </source>
</evidence>
<feature type="transmembrane region" description="Helical" evidence="7">
    <location>
        <begin position="253"/>
        <end position="277"/>
    </location>
</feature>
<proteinExistence type="inferred from homology"/>
<feature type="transmembrane region" description="Helical" evidence="7">
    <location>
        <begin position="65"/>
        <end position="89"/>
    </location>
</feature>
<evidence type="ECO:0000256" key="3">
    <source>
        <dbReference type="ARBA" id="ARBA00022475"/>
    </source>
</evidence>
<keyword evidence="5 7" id="KW-1133">Transmembrane helix</keyword>
<dbReference type="PANTHER" id="PTHR30250:SF10">
    <property type="entry name" value="LIPOPOLYSACCHARIDE BIOSYNTHESIS PROTEIN WZXC"/>
    <property type="match status" value="1"/>
</dbReference>
<comment type="subcellular location">
    <subcellularLocation>
        <location evidence="1">Cell membrane</location>
        <topology evidence="1">Multi-pass membrane protein</topology>
    </subcellularLocation>
</comment>
<gene>
    <name evidence="8" type="ORF">HD601_000801</name>
</gene>
<accession>A0A7W9GM60</accession>
<dbReference type="EMBL" id="JACHMM010000001">
    <property type="protein sequence ID" value="MBB5786226.1"/>
    <property type="molecule type" value="Genomic_DNA"/>
</dbReference>
<feature type="transmembrane region" description="Helical" evidence="7">
    <location>
        <begin position="41"/>
        <end position="59"/>
    </location>
</feature>
<evidence type="ECO:0000256" key="6">
    <source>
        <dbReference type="ARBA" id="ARBA00023136"/>
    </source>
</evidence>
<feature type="transmembrane region" description="Helical" evidence="7">
    <location>
        <begin position="139"/>
        <end position="159"/>
    </location>
</feature>
<feature type="transmembrane region" description="Helical" evidence="7">
    <location>
        <begin position="101"/>
        <end position="127"/>
    </location>
</feature>
<evidence type="ECO:0000256" key="4">
    <source>
        <dbReference type="ARBA" id="ARBA00022692"/>
    </source>
</evidence>
<dbReference type="InterPro" id="IPR050833">
    <property type="entry name" value="Poly_Biosynth_Transport"/>
</dbReference>
<evidence type="ECO:0000313" key="8">
    <source>
        <dbReference type="EMBL" id="MBB5786226.1"/>
    </source>
</evidence>